<dbReference type="Pfam" id="PF00392">
    <property type="entry name" value="GntR"/>
    <property type="match status" value="1"/>
</dbReference>
<reference evidence="6 8" key="2">
    <citation type="submission" date="2021-01" db="EMBL/GenBank/DDBJ databases">
        <title>FDA dAtabase for Regulatory Grade micrObial Sequences (FDA-ARGOS): Supporting development and validation of Infectious Disease Dx tests.</title>
        <authorList>
            <person name="Blissenbach B."/>
            <person name="Krut O."/>
            <person name="Tallon L."/>
            <person name="Sadzewicz L."/>
            <person name="Zhao X."/>
            <person name="Boylan J."/>
            <person name="Ott S."/>
            <person name="Bowen H."/>
            <person name="Vavikolanu K."/>
            <person name="Mehta A."/>
            <person name="Aluvathingal J."/>
            <person name="Nadendla S."/>
            <person name="Yan Y."/>
            <person name="Sichtig H."/>
        </authorList>
    </citation>
    <scope>NUCLEOTIDE SEQUENCE [LARGE SCALE GENOMIC DNA]</scope>
    <source>
        <strain evidence="6 8">FDAARGOS_1081</strain>
    </source>
</reference>
<dbReference type="PROSITE" id="PS50949">
    <property type="entry name" value="HTH_GNTR"/>
    <property type="match status" value="1"/>
</dbReference>
<dbReference type="RefSeq" id="WP_122079890.1">
    <property type="nucleotide sequence ID" value="NZ_CAMIQY010000002.1"/>
</dbReference>
<dbReference type="Gene3D" id="1.20.120.530">
    <property type="entry name" value="GntR ligand-binding domain-like"/>
    <property type="match status" value="1"/>
</dbReference>
<gene>
    <name evidence="5" type="ORF">EGO53_04725</name>
    <name evidence="6" type="ORF">I6I38_06990</name>
</gene>
<evidence type="ECO:0000256" key="1">
    <source>
        <dbReference type="ARBA" id="ARBA00023015"/>
    </source>
</evidence>
<reference evidence="5 7" key="1">
    <citation type="submission" date="2018-11" db="EMBL/GenBank/DDBJ databases">
        <title>The first complete genome of Serratia liquefaciens isolated from metalophyte plant revel distinctness adaptive mechanisms in an extreme habitat.</title>
        <authorList>
            <person name="Caneschi W.L."/>
            <person name="Sanchez A.B."/>
            <person name="Felestrino E.B."/>
            <person name="Assis R.A.B."/>
            <person name="Lemes C.G.C."/>
            <person name="Cordeiro I.F."/>
            <person name="Fonseca N.P."/>
            <person name="Villa M."/>
            <person name="Vieira I.T."/>
            <person name="Moraes L.A."/>
            <person name="Kamino L.H.Y."/>
            <person name="do Carmo F."/>
            <person name="Garcia C.M."/>
            <person name="Almeida N.F."/>
            <person name="Silva R.S."/>
            <person name="Ferro J.A."/>
            <person name="Ferro M.I.T."/>
            <person name="Varani A.M."/>
            <person name="Ferreira R.M."/>
            <person name="dos Santos V.L."/>
            <person name="Silva U.C."/>
            <person name="Setubal J.C."/>
            <person name="Moreira L.M."/>
        </authorList>
    </citation>
    <scope>NUCLEOTIDE SEQUENCE [LARGE SCALE GENOMIC DNA]</scope>
    <source>
        <strain evidence="5 7">FG3</strain>
    </source>
</reference>
<keyword evidence="2" id="KW-0238">DNA-binding</keyword>
<name>A0A515CSL1_SERLI</name>
<sequence>MDTKMPIQSHTLSSQIKHYVLDMISQQQLTPGMAVPSEVKLIEELGVSRGVIREAYRSLSALGILEIKSGKVPRVKAFDSSVLELIFGFAIASNQVSVSQILSVRQWLEIGSAGMAATNGNEEDFRQLQDEMKQIEACIFDAEKFIQHDINFHLIIARASRNPLSAILLQSLHEQLRRSIHAGLEAQSGTDAERKQIVSLHQDICDCVCAKDAEGAMKAMTNHFNTAVNSLIEKGEKANDGA</sequence>
<feature type="domain" description="HTH gntR-type" evidence="4">
    <location>
        <begin position="10"/>
        <end position="78"/>
    </location>
</feature>
<keyword evidence="8" id="KW-1185">Reference proteome</keyword>
<dbReference type="GO" id="GO:0003700">
    <property type="term" value="F:DNA-binding transcription factor activity"/>
    <property type="evidence" value="ECO:0007669"/>
    <property type="project" value="InterPro"/>
</dbReference>
<dbReference type="PRINTS" id="PR00035">
    <property type="entry name" value="HTHGNTR"/>
</dbReference>
<dbReference type="SUPFAM" id="SSF46785">
    <property type="entry name" value="Winged helix' DNA-binding domain"/>
    <property type="match status" value="1"/>
</dbReference>
<dbReference type="InterPro" id="IPR008920">
    <property type="entry name" value="TF_FadR/GntR_C"/>
</dbReference>
<dbReference type="Proteomes" id="UP000595237">
    <property type="component" value="Chromosome"/>
</dbReference>
<dbReference type="Pfam" id="PF07729">
    <property type="entry name" value="FCD"/>
    <property type="match status" value="1"/>
</dbReference>
<dbReference type="InterPro" id="IPR036388">
    <property type="entry name" value="WH-like_DNA-bd_sf"/>
</dbReference>
<evidence type="ECO:0000256" key="2">
    <source>
        <dbReference type="ARBA" id="ARBA00023125"/>
    </source>
</evidence>
<dbReference type="InterPro" id="IPR036390">
    <property type="entry name" value="WH_DNA-bd_sf"/>
</dbReference>
<dbReference type="PANTHER" id="PTHR43537:SF5">
    <property type="entry name" value="UXU OPERON TRANSCRIPTIONAL REGULATOR"/>
    <property type="match status" value="1"/>
</dbReference>
<keyword evidence="1" id="KW-0805">Transcription regulation</keyword>
<dbReference type="SMART" id="SM00895">
    <property type="entry name" value="FCD"/>
    <property type="match status" value="1"/>
</dbReference>
<dbReference type="EMBL" id="CP068148">
    <property type="protein sequence ID" value="QQU56733.1"/>
    <property type="molecule type" value="Genomic_DNA"/>
</dbReference>
<accession>A0A515CSL1</accession>
<dbReference type="Gene3D" id="1.10.10.10">
    <property type="entry name" value="Winged helix-like DNA-binding domain superfamily/Winged helix DNA-binding domain"/>
    <property type="match status" value="1"/>
</dbReference>
<dbReference type="STRING" id="614.XJ20_06805"/>
<protein>
    <submittedName>
        <fullName evidence="5">FadR family transcriptional regulator</fullName>
    </submittedName>
</protein>
<evidence type="ECO:0000313" key="7">
    <source>
        <dbReference type="Proteomes" id="UP000317572"/>
    </source>
</evidence>
<dbReference type="PANTHER" id="PTHR43537">
    <property type="entry name" value="TRANSCRIPTIONAL REGULATOR, GNTR FAMILY"/>
    <property type="match status" value="1"/>
</dbReference>
<dbReference type="EMBL" id="CP033893">
    <property type="protein sequence ID" value="QDL31131.1"/>
    <property type="molecule type" value="Genomic_DNA"/>
</dbReference>
<dbReference type="CDD" id="cd07377">
    <property type="entry name" value="WHTH_GntR"/>
    <property type="match status" value="1"/>
</dbReference>
<dbReference type="SMART" id="SM00345">
    <property type="entry name" value="HTH_GNTR"/>
    <property type="match status" value="1"/>
</dbReference>
<evidence type="ECO:0000256" key="3">
    <source>
        <dbReference type="ARBA" id="ARBA00023163"/>
    </source>
</evidence>
<evidence type="ECO:0000259" key="4">
    <source>
        <dbReference type="PROSITE" id="PS50949"/>
    </source>
</evidence>
<dbReference type="AlphaFoldDB" id="A0A515CSL1"/>
<evidence type="ECO:0000313" key="6">
    <source>
        <dbReference type="EMBL" id="QQU56733.1"/>
    </source>
</evidence>
<dbReference type="InterPro" id="IPR011711">
    <property type="entry name" value="GntR_C"/>
</dbReference>
<keyword evidence="3" id="KW-0804">Transcription</keyword>
<organism evidence="5 7">
    <name type="scientific">Serratia liquefaciens</name>
    <dbReference type="NCBI Taxonomy" id="614"/>
    <lineage>
        <taxon>Bacteria</taxon>
        <taxon>Pseudomonadati</taxon>
        <taxon>Pseudomonadota</taxon>
        <taxon>Gammaproteobacteria</taxon>
        <taxon>Enterobacterales</taxon>
        <taxon>Yersiniaceae</taxon>
        <taxon>Serratia</taxon>
    </lineage>
</organism>
<evidence type="ECO:0000313" key="8">
    <source>
        <dbReference type="Proteomes" id="UP000595237"/>
    </source>
</evidence>
<dbReference type="SUPFAM" id="SSF48008">
    <property type="entry name" value="GntR ligand-binding domain-like"/>
    <property type="match status" value="1"/>
</dbReference>
<evidence type="ECO:0000313" key="5">
    <source>
        <dbReference type="EMBL" id="QDL31131.1"/>
    </source>
</evidence>
<dbReference type="GO" id="GO:0003677">
    <property type="term" value="F:DNA binding"/>
    <property type="evidence" value="ECO:0007669"/>
    <property type="project" value="UniProtKB-KW"/>
</dbReference>
<proteinExistence type="predicted"/>
<dbReference type="Proteomes" id="UP000317572">
    <property type="component" value="Chromosome"/>
</dbReference>
<dbReference type="InterPro" id="IPR000524">
    <property type="entry name" value="Tscrpt_reg_HTH_GntR"/>
</dbReference>